<feature type="transmembrane region" description="Helical" evidence="7">
    <location>
        <begin position="30"/>
        <end position="51"/>
    </location>
</feature>
<evidence type="ECO:0000313" key="9">
    <source>
        <dbReference type="Proteomes" id="UP000469325"/>
    </source>
</evidence>
<feature type="transmembrane region" description="Helical" evidence="7">
    <location>
        <begin position="234"/>
        <end position="254"/>
    </location>
</feature>
<keyword evidence="9" id="KW-1185">Reference proteome</keyword>
<sequence length="521" mass="55582">MAEAEAIDAQDAEAATGGESAPKKKHKLHFPTAITVLFIVMLFAAALTYIVPAGEYSKLLYDSSQDAFVITKPDGSQENMPPTQETLDKLGVSGSLDSFLDGSITKPIAIPGTYQKVDQQPQGALEFLLAPIKGVYDTIDIILFIFILGGCIGVLNYMGALNAAVAALSRVTKGKEYILIIVLGLIMVAGGTTFGLAEETIALYPILMPVFIAAGYDAMTCIAVIFVGSSVGTMYSTVNPFATGVATKAAGISMADGMSWRFVALAIGTIISFAYVLRYARKVRLDPSKSVCYDFKDKIEERWGAQGETPEFTGRMKISLAVFGLSFVVLVWGIVTAQWWFDSMTAVFLACAMILAFVCGLPEETFMDQFISGAGDLMSTALVVGVARAVNILLEDGLISDTILHFFSGVVSGMSPILFILMMLVVYIVLGFFINSSSGLAVLSIPIMAPLGDAVGVSKSAIIAAYNYGQGLISYITPTGLILASLAMVDVPFSRWLKFINPLLIITILLNALLLIGQVVI</sequence>
<feature type="compositionally biased region" description="Acidic residues" evidence="6">
    <location>
        <begin position="1"/>
        <end position="11"/>
    </location>
</feature>
<feature type="transmembrane region" description="Helical" evidence="7">
    <location>
        <begin position="406"/>
        <end position="433"/>
    </location>
</feature>
<dbReference type="RefSeq" id="WP_154434476.1">
    <property type="nucleotide sequence ID" value="NZ_VUNC01000003.1"/>
</dbReference>
<keyword evidence="3 7" id="KW-0812">Transmembrane</keyword>
<evidence type="ECO:0000313" key="8">
    <source>
        <dbReference type="EMBL" id="MST72390.1"/>
    </source>
</evidence>
<evidence type="ECO:0000256" key="1">
    <source>
        <dbReference type="ARBA" id="ARBA00004651"/>
    </source>
</evidence>
<dbReference type="Pfam" id="PF03606">
    <property type="entry name" value="DcuC"/>
    <property type="match status" value="1"/>
</dbReference>
<evidence type="ECO:0000256" key="3">
    <source>
        <dbReference type="ARBA" id="ARBA00022692"/>
    </source>
</evidence>
<dbReference type="Proteomes" id="UP000469325">
    <property type="component" value="Unassembled WGS sequence"/>
</dbReference>
<proteinExistence type="predicted"/>
<dbReference type="PANTHER" id="PTHR43652">
    <property type="entry name" value="BASIC AMINO ACID ANTIPORTER YFCC-RELATED"/>
    <property type="match status" value="1"/>
</dbReference>
<dbReference type="EMBL" id="VUNC01000003">
    <property type="protein sequence ID" value="MST72390.1"/>
    <property type="molecule type" value="Genomic_DNA"/>
</dbReference>
<feature type="transmembrane region" description="Helical" evidence="7">
    <location>
        <begin position="141"/>
        <end position="165"/>
    </location>
</feature>
<feature type="region of interest" description="Disordered" evidence="6">
    <location>
        <begin position="1"/>
        <end position="24"/>
    </location>
</feature>
<evidence type="ECO:0000256" key="4">
    <source>
        <dbReference type="ARBA" id="ARBA00022989"/>
    </source>
</evidence>
<evidence type="ECO:0000256" key="5">
    <source>
        <dbReference type="ARBA" id="ARBA00023136"/>
    </source>
</evidence>
<feature type="transmembrane region" description="Helical" evidence="7">
    <location>
        <begin position="320"/>
        <end position="340"/>
    </location>
</feature>
<gene>
    <name evidence="8" type="ORF">FYJ68_04610</name>
</gene>
<feature type="transmembrane region" description="Helical" evidence="7">
    <location>
        <begin position="260"/>
        <end position="280"/>
    </location>
</feature>
<comment type="subcellular location">
    <subcellularLocation>
        <location evidence="1">Cell membrane</location>
        <topology evidence="1">Multi-pass membrane protein</topology>
    </subcellularLocation>
</comment>
<feature type="transmembrane region" description="Helical" evidence="7">
    <location>
        <begin position="203"/>
        <end position="227"/>
    </location>
</feature>
<dbReference type="InterPro" id="IPR018385">
    <property type="entry name" value="C4_dicarb_anaerob_car-like"/>
</dbReference>
<reference evidence="8 9" key="1">
    <citation type="submission" date="2019-08" db="EMBL/GenBank/DDBJ databases">
        <title>In-depth cultivation of the pig gut microbiome towards novel bacterial diversity and tailored functional studies.</title>
        <authorList>
            <person name="Wylensek D."/>
            <person name="Hitch T.C.A."/>
            <person name="Clavel T."/>
        </authorList>
    </citation>
    <scope>NUCLEOTIDE SEQUENCE [LARGE SCALE GENOMIC DNA]</scope>
    <source>
        <strain evidence="8 9">CA-Schmier-601-WT-1</strain>
    </source>
</reference>
<feature type="transmembrane region" description="Helical" evidence="7">
    <location>
        <begin position="374"/>
        <end position="394"/>
    </location>
</feature>
<feature type="transmembrane region" description="Helical" evidence="7">
    <location>
        <begin position="346"/>
        <end position="362"/>
    </location>
</feature>
<keyword evidence="5 7" id="KW-0472">Membrane</keyword>
<name>A0A6N7XA36_9ACTN</name>
<dbReference type="PANTHER" id="PTHR43652:SF6">
    <property type="entry name" value="ARGININE REPRESSOR"/>
    <property type="match status" value="1"/>
</dbReference>
<keyword evidence="4 7" id="KW-1133">Transmembrane helix</keyword>
<dbReference type="GO" id="GO:0005886">
    <property type="term" value="C:plasma membrane"/>
    <property type="evidence" value="ECO:0007669"/>
    <property type="project" value="UniProtKB-SubCell"/>
</dbReference>
<feature type="transmembrane region" description="Helical" evidence="7">
    <location>
        <begin position="177"/>
        <end position="197"/>
    </location>
</feature>
<organism evidence="8 9">
    <name type="scientific">Olsenella porci</name>
    <dbReference type="NCBI Taxonomy" id="2652279"/>
    <lineage>
        <taxon>Bacteria</taxon>
        <taxon>Bacillati</taxon>
        <taxon>Actinomycetota</taxon>
        <taxon>Coriobacteriia</taxon>
        <taxon>Coriobacteriales</taxon>
        <taxon>Atopobiaceae</taxon>
        <taxon>Olsenella</taxon>
    </lineage>
</organism>
<comment type="caution">
    <text evidence="8">The sequence shown here is derived from an EMBL/GenBank/DDBJ whole genome shotgun (WGS) entry which is preliminary data.</text>
</comment>
<protein>
    <submittedName>
        <fullName evidence="8">YfcC family protein</fullName>
    </submittedName>
</protein>
<dbReference type="AlphaFoldDB" id="A0A6N7XA36"/>
<dbReference type="InterPro" id="IPR051679">
    <property type="entry name" value="DASS-Related_Transporters"/>
</dbReference>
<feature type="transmembrane region" description="Helical" evidence="7">
    <location>
        <begin position="472"/>
        <end position="491"/>
    </location>
</feature>
<feature type="transmembrane region" description="Helical" evidence="7">
    <location>
        <begin position="503"/>
        <end position="520"/>
    </location>
</feature>
<evidence type="ECO:0000256" key="6">
    <source>
        <dbReference type="SAM" id="MobiDB-lite"/>
    </source>
</evidence>
<evidence type="ECO:0000256" key="2">
    <source>
        <dbReference type="ARBA" id="ARBA00022475"/>
    </source>
</evidence>
<accession>A0A6N7XA36</accession>
<evidence type="ECO:0000256" key="7">
    <source>
        <dbReference type="SAM" id="Phobius"/>
    </source>
</evidence>
<keyword evidence="2" id="KW-1003">Cell membrane</keyword>